<comment type="caution">
    <text evidence="5">The sequence shown here is derived from an EMBL/GenBank/DDBJ whole genome shotgun (WGS) entry which is preliminary data.</text>
</comment>
<organism evidence="5 6">
    <name type="scientific">Lysinibacillus boronitolerans JCM 21713 = 10a = NBRC 103108</name>
    <dbReference type="NCBI Taxonomy" id="1294264"/>
    <lineage>
        <taxon>Bacteria</taxon>
        <taxon>Bacillati</taxon>
        <taxon>Bacillota</taxon>
        <taxon>Bacilli</taxon>
        <taxon>Bacillales</taxon>
        <taxon>Bacillaceae</taxon>
        <taxon>Lysinibacillus</taxon>
    </lineage>
</organism>
<protein>
    <submittedName>
        <fullName evidence="5">Integrase</fullName>
    </submittedName>
</protein>
<dbReference type="InterPro" id="IPR010998">
    <property type="entry name" value="Integrase_recombinase_N"/>
</dbReference>
<keyword evidence="6" id="KW-1185">Reference proteome</keyword>
<comment type="similarity">
    <text evidence="1">Belongs to the 'phage' integrase family.</text>
</comment>
<dbReference type="RefSeq" id="WP_036074978.1">
    <property type="nucleotide sequence ID" value="NZ_AVCW01000036.1"/>
</dbReference>
<feature type="domain" description="Tyr recombinase" evidence="4">
    <location>
        <begin position="151"/>
        <end position="342"/>
    </location>
</feature>
<evidence type="ECO:0000313" key="6">
    <source>
        <dbReference type="Proteomes" id="UP000030487"/>
    </source>
</evidence>
<dbReference type="InterPro" id="IPR002104">
    <property type="entry name" value="Integrase_catalytic"/>
</dbReference>
<dbReference type="Proteomes" id="UP000030487">
    <property type="component" value="Unassembled WGS sequence"/>
</dbReference>
<dbReference type="PANTHER" id="PTHR30349">
    <property type="entry name" value="PHAGE INTEGRASE-RELATED"/>
    <property type="match status" value="1"/>
</dbReference>
<dbReference type="CDD" id="cd00397">
    <property type="entry name" value="DNA_BRE_C"/>
    <property type="match status" value="1"/>
</dbReference>
<evidence type="ECO:0000259" key="4">
    <source>
        <dbReference type="PROSITE" id="PS51898"/>
    </source>
</evidence>
<keyword evidence="3" id="KW-0233">DNA recombination</keyword>
<evidence type="ECO:0000256" key="2">
    <source>
        <dbReference type="ARBA" id="ARBA00023125"/>
    </source>
</evidence>
<dbReference type="PROSITE" id="PS51898">
    <property type="entry name" value="TYR_RECOMBINASE"/>
    <property type="match status" value="1"/>
</dbReference>
<accession>A0ABR4Y523</accession>
<name>A0ABR4Y523_9BACI</name>
<evidence type="ECO:0000256" key="1">
    <source>
        <dbReference type="ARBA" id="ARBA00008857"/>
    </source>
</evidence>
<evidence type="ECO:0000313" key="5">
    <source>
        <dbReference type="EMBL" id="KGR89369.1"/>
    </source>
</evidence>
<dbReference type="Gene3D" id="1.10.443.10">
    <property type="entry name" value="Intergrase catalytic core"/>
    <property type="match status" value="1"/>
</dbReference>
<dbReference type="Pfam" id="PF00589">
    <property type="entry name" value="Phage_integrase"/>
    <property type="match status" value="1"/>
</dbReference>
<dbReference type="InterPro" id="IPR013762">
    <property type="entry name" value="Integrase-like_cat_sf"/>
</dbReference>
<dbReference type="EMBL" id="JPVR01000046">
    <property type="protein sequence ID" value="KGR89369.1"/>
    <property type="molecule type" value="Genomic_DNA"/>
</dbReference>
<evidence type="ECO:0000256" key="3">
    <source>
        <dbReference type="ARBA" id="ARBA00023172"/>
    </source>
</evidence>
<dbReference type="Gene3D" id="1.10.150.130">
    <property type="match status" value="1"/>
</dbReference>
<sequence length="345" mass="39896">MSKSFNKVNTNIDLSLLTIKTEKEPKKEMVTKINNSIVKMDTFDELDNRNITIKHAIQILNQQWRLNGLRARTIDSYNYNFKRFVEVTKVEYLHEINNEKIYQYLSSFKNAKDTSLHGRLKQIKAVLSKCHDNGWYNSKFWTNIKIKVNTSVKEATTESELALLLSLLDKSTYSGLRDSIAILLLYKTGIRIKTLGALREQNIDFENMLLKLQGEIMKSHRPLILPLDDAMCTLLRELISINDDIRKEHREKNDYIFLSNIGVPISNTVSPSNLIAKNLWVYSKKWNLKNINPHSIRRLYAQNLVKRGADINLVSHALAHSDLSTTTRYLGLDVDTVAKNLRDFL</sequence>
<reference evidence="5 6" key="1">
    <citation type="submission" date="2014-02" db="EMBL/GenBank/DDBJ databases">
        <title>Draft genome sequence of Lysinibacillus boronitolerans NBRC 103108.</title>
        <authorList>
            <person name="Zhang F."/>
            <person name="Wang G."/>
            <person name="Zhang L."/>
        </authorList>
    </citation>
    <scope>NUCLEOTIDE SEQUENCE [LARGE SCALE GENOMIC DNA]</scope>
    <source>
        <strain evidence="5 6">NBRC 103108</strain>
    </source>
</reference>
<dbReference type="SUPFAM" id="SSF56349">
    <property type="entry name" value="DNA breaking-rejoining enzymes"/>
    <property type="match status" value="1"/>
</dbReference>
<dbReference type="PANTHER" id="PTHR30349:SF41">
    <property type="entry name" value="INTEGRASE_RECOMBINASE PROTEIN MJ0367-RELATED"/>
    <property type="match status" value="1"/>
</dbReference>
<dbReference type="InterPro" id="IPR011010">
    <property type="entry name" value="DNA_brk_join_enz"/>
</dbReference>
<gene>
    <name evidence="5" type="ORF">CD31_00745</name>
</gene>
<keyword evidence="2" id="KW-0238">DNA-binding</keyword>
<dbReference type="InterPro" id="IPR050090">
    <property type="entry name" value="Tyrosine_recombinase_XerCD"/>
</dbReference>
<proteinExistence type="inferred from homology"/>